<dbReference type="STRING" id="1194695.A0A5A7VEW8"/>
<name>A0A5A7VEW8_CUCMM</name>
<reference evidence="1 2" key="1">
    <citation type="submission" date="2019-08" db="EMBL/GenBank/DDBJ databases">
        <title>Draft genome sequences of two oriental melons (Cucumis melo L. var makuwa).</title>
        <authorList>
            <person name="Kwon S.-Y."/>
        </authorList>
    </citation>
    <scope>NUCLEOTIDE SEQUENCE [LARGE SCALE GENOMIC DNA]</scope>
    <source>
        <strain evidence="2">cv. SW 3</strain>
        <tissue evidence="1">Leaf</tissue>
    </source>
</reference>
<dbReference type="OrthoDB" id="1851308at2759"/>
<accession>A0A5A7VEW8</accession>
<proteinExistence type="predicted"/>
<gene>
    <name evidence="1" type="ORF">E6C27_scaffold25G001570</name>
</gene>
<dbReference type="AlphaFoldDB" id="A0A5A7VEW8"/>
<dbReference type="EMBL" id="SSTE01000887">
    <property type="protein sequence ID" value="KAA0066583.1"/>
    <property type="molecule type" value="Genomic_DNA"/>
</dbReference>
<comment type="caution">
    <text evidence="1">The sequence shown here is derived from an EMBL/GenBank/DDBJ whole genome shotgun (WGS) entry which is preliminary data.</text>
</comment>
<protein>
    <submittedName>
        <fullName evidence="1">Nuclease HARBI1</fullName>
    </submittedName>
</protein>
<sequence>MQPTETIFGTVSTEVIDVEEMVAIFLHNCLGAFDKTYVKVNVAAIDRPRYRTWKDEVATNVLDVYDTKGDFLFILVGWKGFATISRPKGLKVPKGYLNYSSILCEIPSIIKFNKVEIILGYYYLCNVGYPNAEGFLALYRGQRYHL</sequence>
<evidence type="ECO:0000313" key="1">
    <source>
        <dbReference type="EMBL" id="KAA0066583.1"/>
    </source>
</evidence>
<dbReference type="Proteomes" id="UP000321393">
    <property type="component" value="Unassembled WGS sequence"/>
</dbReference>
<evidence type="ECO:0000313" key="2">
    <source>
        <dbReference type="Proteomes" id="UP000321393"/>
    </source>
</evidence>
<organism evidence="1 2">
    <name type="scientific">Cucumis melo var. makuwa</name>
    <name type="common">Oriental melon</name>
    <dbReference type="NCBI Taxonomy" id="1194695"/>
    <lineage>
        <taxon>Eukaryota</taxon>
        <taxon>Viridiplantae</taxon>
        <taxon>Streptophyta</taxon>
        <taxon>Embryophyta</taxon>
        <taxon>Tracheophyta</taxon>
        <taxon>Spermatophyta</taxon>
        <taxon>Magnoliopsida</taxon>
        <taxon>eudicotyledons</taxon>
        <taxon>Gunneridae</taxon>
        <taxon>Pentapetalae</taxon>
        <taxon>rosids</taxon>
        <taxon>fabids</taxon>
        <taxon>Cucurbitales</taxon>
        <taxon>Cucurbitaceae</taxon>
        <taxon>Benincaseae</taxon>
        <taxon>Cucumis</taxon>
    </lineage>
</organism>